<dbReference type="InterPro" id="IPR002611">
    <property type="entry name" value="IstB_ATP-bd"/>
</dbReference>
<name>A0A084GX85_METID</name>
<proteinExistence type="predicted"/>
<accession>A0A084GX85</accession>
<evidence type="ECO:0000313" key="3">
    <source>
        <dbReference type="Proteomes" id="UP000028549"/>
    </source>
</evidence>
<dbReference type="Pfam" id="PF01695">
    <property type="entry name" value="IstB_IS21"/>
    <property type="match status" value="1"/>
</dbReference>
<dbReference type="Pfam" id="PF07319">
    <property type="entry name" value="DnaI_N"/>
    <property type="match status" value="1"/>
</dbReference>
<evidence type="ECO:0000259" key="1">
    <source>
        <dbReference type="SMART" id="SM00382"/>
    </source>
</evidence>
<protein>
    <submittedName>
        <fullName evidence="2">Primosomal protein DnaI</fullName>
    </submittedName>
</protein>
<reference evidence="2 3" key="1">
    <citation type="journal article" date="2005" name="Int. J. Syst. Evol. Microbiol.">
        <title>Bacillus cibi sp. nov., isolated from jeotgal, a traditional Korean fermented seafood.</title>
        <authorList>
            <person name="Yoon J.H."/>
            <person name="Lee C.H."/>
            <person name="Oh T.K."/>
        </authorList>
    </citation>
    <scope>NUCLEOTIDE SEQUENCE [LARGE SCALE GENOMIC DNA]</scope>
    <source>
        <strain evidence="2 3">DSM 16189</strain>
    </source>
</reference>
<dbReference type="Gene3D" id="3.40.50.300">
    <property type="entry name" value="P-loop containing nucleotide triphosphate hydrolases"/>
    <property type="match status" value="1"/>
</dbReference>
<dbReference type="FunFam" id="3.40.50.300:FF:000880">
    <property type="entry name" value="Primosomal protein DnaI"/>
    <property type="match status" value="1"/>
</dbReference>
<organism evidence="2 3">
    <name type="scientific">Metabacillus indicus</name>
    <name type="common">Bacillus indicus</name>
    <dbReference type="NCBI Taxonomy" id="246786"/>
    <lineage>
        <taxon>Bacteria</taxon>
        <taxon>Bacillati</taxon>
        <taxon>Bacillota</taxon>
        <taxon>Bacilli</taxon>
        <taxon>Bacillales</taxon>
        <taxon>Bacillaceae</taxon>
        <taxon>Metabacillus</taxon>
    </lineage>
</organism>
<dbReference type="NCBIfam" id="NF006505">
    <property type="entry name" value="PRK08939.1"/>
    <property type="match status" value="1"/>
</dbReference>
<dbReference type="GO" id="GO:0006260">
    <property type="term" value="P:DNA replication"/>
    <property type="evidence" value="ECO:0007669"/>
    <property type="project" value="TreeGrafter"/>
</dbReference>
<dbReference type="InterPro" id="IPR009928">
    <property type="entry name" value="DnaI_N"/>
</dbReference>
<dbReference type="GO" id="GO:0005524">
    <property type="term" value="F:ATP binding"/>
    <property type="evidence" value="ECO:0007669"/>
    <property type="project" value="InterPro"/>
</dbReference>
<dbReference type="EMBL" id="JNVC02000005">
    <property type="protein sequence ID" value="KEZ51947.1"/>
    <property type="molecule type" value="Genomic_DNA"/>
</dbReference>
<dbReference type="RefSeq" id="WP_029566839.1">
    <property type="nucleotide sequence ID" value="NZ_JNVC02000005.1"/>
</dbReference>
<dbReference type="SUPFAM" id="SSF52540">
    <property type="entry name" value="P-loop containing nucleoside triphosphate hydrolases"/>
    <property type="match status" value="1"/>
</dbReference>
<dbReference type="CDD" id="cd00009">
    <property type="entry name" value="AAA"/>
    <property type="match status" value="1"/>
</dbReference>
<dbReference type="PANTHER" id="PTHR30050">
    <property type="entry name" value="CHROMOSOMAL REPLICATION INITIATOR PROTEIN DNAA"/>
    <property type="match status" value="1"/>
</dbReference>
<dbReference type="AlphaFoldDB" id="A0A084GX85"/>
<dbReference type="InterPro" id="IPR003593">
    <property type="entry name" value="AAA+_ATPase"/>
</dbReference>
<dbReference type="PANTHER" id="PTHR30050:SF8">
    <property type="entry name" value="PRIMOSOMAL PROTEIN DNAI"/>
    <property type="match status" value="1"/>
</dbReference>
<sequence>MESINKSLGRLSGREDFQKRLGAMKAQIMQNPDIQEFLHENSSEVNEEMINKSLIKLYEYIGQSKRCADCPSLRECKNLVEGYHPKLILQGKTIDLKYEVCPTKEADDERKKQQSLIKSMFIPRDVLNATLEDIDLKEASRLKVVDMALSFSRDYQEGKYRKGLYLYGPFGIGKTYILGAIANELAKKKIPSMLVYVPEFFRELKSSMHDHSLEEKVEAVKKVKVLMLDDIGAEAMSSWVRDDILGSILQYRMLENLPTFFTSNFSMKDLQSHLSVTQRGEEEPVKSARIMERIKYLAEPFELKGRNWRER</sequence>
<evidence type="ECO:0000313" key="2">
    <source>
        <dbReference type="EMBL" id="KEZ51947.1"/>
    </source>
</evidence>
<dbReference type="STRING" id="246786.GS18_0212665"/>
<keyword evidence="3" id="KW-1185">Reference proteome</keyword>
<gene>
    <name evidence="2" type="ORF">GS18_0212665</name>
</gene>
<dbReference type="InterPro" id="IPR027417">
    <property type="entry name" value="P-loop_NTPase"/>
</dbReference>
<dbReference type="Proteomes" id="UP000028549">
    <property type="component" value="Unassembled WGS sequence"/>
</dbReference>
<comment type="caution">
    <text evidence="2">The sequence shown here is derived from an EMBL/GenBank/DDBJ whole genome shotgun (WGS) entry which is preliminary data.</text>
</comment>
<feature type="domain" description="AAA+ ATPase" evidence="1">
    <location>
        <begin position="160"/>
        <end position="297"/>
    </location>
</feature>
<dbReference type="SMART" id="SM00382">
    <property type="entry name" value="AAA"/>
    <property type="match status" value="1"/>
</dbReference>
<dbReference type="OrthoDB" id="61127at2"/>